<evidence type="ECO:0000313" key="2">
    <source>
        <dbReference type="Proteomes" id="UP000295781"/>
    </source>
</evidence>
<dbReference type="OrthoDB" id="5512825at2"/>
<accession>A0A4P2Q0L5</accession>
<protein>
    <submittedName>
        <fullName evidence="1">Uncharacterized protein</fullName>
    </submittedName>
</protein>
<sequence>MRDHSKNRLALITGRYAARQQEKAAGDRRAFDDAFRAVRGEVILPVLGEIAAELRSAGHAPRIALDEAPETPSVALALGIRGVTAAPGTDLIAFSVIQRREAPEILAYLVVKPPPMDLLRFASPADITAYQVEQLVVDAIEHIFACRSI</sequence>
<dbReference type="RefSeq" id="WP_129347819.1">
    <property type="nucleotide sequence ID" value="NZ_CP012670.1"/>
</dbReference>
<gene>
    <name evidence="1" type="ORF">SOCEGT47_032060</name>
</gene>
<name>A0A4P2Q0L5_SORCE</name>
<proteinExistence type="predicted"/>
<dbReference type="EMBL" id="CP012670">
    <property type="protein sequence ID" value="AUX22700.1"/>
    <property type="molecule type" value="Genomic_DNA"/>
</dbReference>
<organism evidence="1 2">
    <name type="scientific">Sorangium cellulosum</name>
    <name type="common">Polyangium cellulosum</name>
    <dbReference type="NCBI Taxonomy" id="56"/>
    <lineage>
        <taxon>Bacteria</taxon>
        <taxon>Pseudomonadati</taxon>
        <taxon>Myxococcota</taxon>
        <taxon>Polyangia</taxon>
        <taxon>Polyangiales</taxon>
        <taxon>Polyangiaceae</taxon>
        <taxon>Sorangium</taxon>
    </lineage>
</organism>
<evidence type="ECO:0000313" key="1">
    <source>
        <dbReference type="EMBL" id="AUX22700.1"/>
    </source>
</evidence>
<reference evidence="1 2" key="1">
    <citation type="submission" date="2015-09" db="EMBL/GenBank/DDBJ databases">
        <title>Sorangium comparison.</title>
        <authorList>
            <person name="Zaburannyi N."/>
            <person name="Bunk B."/>
            <person name="Overmann J."/>
            <person name="Mueller R."/>
        </authorList>
    </citation>
    <scope>NUCLEOTIDE SEQUENCE [LARGE SCALE GENOMIC DNA]</scope>
    <source>
        <strain evidence="1 2">So ceGT47</strain>
    </source>
</reference>
<dbReference type="Proteomes" id="UP000295781">
    <property type="component" value="Chromosome"/>
</dbReference>
<dbReference type="AlphaFoldDB" id="A0A4P2Q0L5"/>